<feature type="signal peptide" evidence="7">
    <location>
        <begin position="1"/>
        <end position="21"/>
    </location>
</feature>
<evidence type="ECO:0000256" key="1">
    <source>
        <dbReference type="ARBA" id="ARBA00004141"/>
    </source>
</evidence>
<keyword evidence="10" id="KW-1185">Reference proteome</keyword>
<dbReference type="EMBL" id="JAWRVI010000342">
    <property type="protein sequence ID" value="KAK4067359.1"/>
    <property type="molecule type" value="Genomic_DNA"/>
</dbReference>
<feature type="chain" id="PRO_5046654644" description="Rhodopsin domain-containing protein" evidence="7">
    <location>
        <begin position="22"/>
        <end position="275"/>
    </location>
</feature>
<proteinExistence type="inferred from homology"/>
<reference evidence="9 10" key="1">
    <citation type="journal article" date="2024" name="Microbiol. Resour. Announc.">
        <title>Genome annotations for the ascomycete fungi Trichoderma harzianum, Trichoderma aggressivum, and Purpureocillium lilacinum.</title>
        <authorList>
            <person name="Beijen E.P.W."/>
            <person name="Ohm R.A."/>
        </authorList>
    </citation>
    <scope>NUCLEOTIDE SEQUENCE [LARGE SCALE GENOMIC DNA]</scope>
    <source>
        <strain evidence="9 10">CBS 150709</strain>
    </source>
</reference>
<feature type="transmembrane region" description="Helical" evidence="6">
    <location>
        <begin position="71"/>
        <end position="90"/>
    </location>
</feature>
<dbReference type="PANTHER" id="PTHR33048:SF143">
    <property type="entry name" value="EXTRACELLULAR MEMBRANE PROTEIN CFEM DOMAIN-CONTAINING PROTEIN-RELATED"/>
    <property type="match status" value="1"/>
</dbReference>
<comment type="caution">
    <text evidence="9">The sequence shown here is derived from an EMBL/GenBank/DDBJ whole genome shotgun (WGS) entry which is preliminary data.</text>
</comment>
<dbReference type="PANTHER" id="PTHR33048">
    <property type="entry name" value="PTH11-LIKE INTEGRAL MEMBRANE PROTEIN (AFU_ORTHOLOGUE AFUA_5G11245)"/>
    <property type="match status" value="1"/>
</dbReference>
<name>A0ABR0BCU6_PURLI</name>
<sequence>MIGKQAFVLALTLLHYHRTNAISPDLAANIIASSPPCAVGHEPIPLVWVVKNVTETGCEGPRRDRSGEYNLIFVALGVLTIIITTIRLVFKRFFSQLKALGLDDWTVLASLTICLAGIVISVEGLTPAGLGKDIWTLSISNITRFAIYFYAMEILYIAGVSLIKLTLTFFYLSIFPGSLIRRLLWWTAFFNVLYGAIFVFIAIFQCSPVSHYWEQYVDESRGRCININLFGWLHAGVGVALDIWMIAIPLCQVFKLKLHWKKKLGVCIMFVLGTL</sequence>
<evidence type="ECO:0000256" key="5">
    <source>
        <dbReference type="ARBA" id="ARBA00038359"/>
    </source>
</evidence>
<keyword evidence="2 6" id="KW-0812">Transmembrane</keyword>
<keyword evidence="7" id="KW-0732">Signal</keyword>
<evidence type="ECO:0000256" key="4">
    <source>
        <dbReference type="ARBA" id="ARBA00023136"/>
    </source>
</evidence>
<protein>
    <recommendedName>
        <fullName evidence="8">Rhodopsin domain-containing protein</fullName>
    </recommendedName>
</protein>
<feature type="domain" description="Rhodopsin" evidence="8">
    <location>
        <begin position="87"/>
        <end position="274"/>
    </location>
</feature>
<comment type="subcellular location">
    <subcellularLocation>
        <location evidence="1">Membrane</location>
        <topology evidence="1">Multi-pass membrane protein</topology>
    </subcellularLocation>
</comment>
<feature type="transmembrane region" description="Helical" evidence="6">
    <location>
        <begin position="102"/>
        <end position="125"/>
    </location>
</feature>
<evidence type="ECO:0000259" key="8">
    <source>
        <dbReference type="Pfam" id="PF20684"/>
    </source>
</evidence>
<evidence type="ECO:0000256" key="3">
    <source>
        <dbReference type="ARBA" id="ARBA00022989"/>
    </source>
</evidence>
<feature type="transmembrane region" description="Helical" evidence="6">
    <location>
        <begin position="229"/>
        <end position="254"/>
    </location>
</feature>
<organism evidence="9 10">
    <name type="scientific">Purpureocillium lilacinum</name>
    <name type="common">Paecilomyces lilacinus</name>
    <dbReference type="NCBI Taxonomy" id="33203"/>
    <lineage>
        <taxon>Eukaryota</taxon>
        <taxon>Fungi</taxon>
        <taxon>Dikarya</taxon>
        <taxon>Ascomycota</taxon>
        <taxon>Pezizomycotina</taxon>
        <taxon>Sordariomycetes</taxon>
        <taxon>Hypocreomycetidae</taxon>
        <taxon>Hypocreales</taxon>
        <taxon>Ophiocordycipitaceae</taxon>
        <taxon>Purpureocillium</taxon>
    </lineage>
</organism>
<dbReference type="InterPro" id="IPR052337">
    <property type="entry name" value="SAT4-like"/>
</dbReference>
<gene>
    <name evidence="9" type="ORF">Purlil1_13884</name>
</gene>
<evidence type="ECO:0000256" key="7">
    <source>
        <dbReference type="SAM" id="SignalP"/>
    </source>
</evidence>
<dbReference type="Pfam" id="PF20684">
    <property type="entry name" value="Fung_rhodopsin"/>
    <property type="match status" value="1"/>
</dbReference>
<feature type="transmembrane region" description="Helical" evidence="6">
    <location>
        <begin position="145"/>
        <end position="171"/>
    </location>
</feature>
<feature type="transmembrane region" description="Helical" evidence="6">
    <location>
        <begin position="183"/>
        <end position="204"/>
    </location>
</feature>
<keyword evidence="3 6" id="KW-1133">Transmembrane helix</keyword>
<comment type="similarity">
    <text evidence="5">Belongs to the SAT4 family.</text>
</comment>
<dbReference type="InterPro" id="IPR049326">
    <property type="entry name" value="Rhodopsin_dom_fungi"/>
</dbReference>
<dbReference type="Proteomes" id="UP001287286">
    <property type="component" value="Unassembled WGS sequence"/>
</dbReference>
<evidence type="ECO:0000256" key="2">
    <source>
        <dbReference type="ARBA" id="ARBA00022692"/>
    </source>
</evidence>
<keyword evidence="4 6" id="KW-0472">Membrane</keyword>
<evidence type="ECO:0000313" key="10">
    <source>
        <dbReference type="Proteomes" id="UP001287286"/>
    </source>
</evidence>
<evidence type="ECO:0000256" key="6">
    <source>
        <dbReference type="SAM" id="Phobius"/>
    </source>
</evidence>
<evidence type="ECO:0000313" key="9">
    <source>
        <dbReference type="EMBL" id="KAK4067359.1"/>
    </source>
</evidence>
<accession>A0ABR0BCU6</accession>